<dbReference type="EMBL" id="JANCPR020000044">
    <property type="protein sequence ID" value="MDJ1136648.1"/>
    <property type="molecule type" value="Genomic_DNA"/>
</dbReference>
<evidence type="ECO:0000256" key="1">
    <source>
        <dbReference type="SAM" id="MobiDB-lite"/>
    </source>
</evidence>
<protein>
    <submittedName>
        <fullName evidence="2">Uncharacterized protein</fullName>
    </submittedName>
</protein>
<feature type="region of interest" description="Disordered" evidence="1">
    <location>
        <begin position="1"/>
        <end position="64"/>
    </location>
</feature>
<evidence type="ECO:0000313" key="2">
    <source>
        <dbReference type="EMBL" id="MDJ1136648.1"/>
    </source>
</evidence>
<accession>A0ABT7A7N7</accession>
<dbReference type="Proteomes" id="UP001214441">
    <property type="component" value="Unassembled WGS sequence"/>
</dbReference>
<name>A0ABT7A7N7_9ACTN</name>
<sequence>MNTRRPGRPARRPAAGTIDNPSALDPRTHHLTKQDPTMATTHETTTRTHSDATAVRQNRTRDMQLLPESMARAQMQHRSREAESERRALRVVNARRLQRKAERATRRARRALAMAVMQ</sequence>
<evidence type="ECO:0000313" key="3">
    <source>
        <dbReference type="Proteomes" id="UP001214441"/>
    </source>
</evidence>
<gene>
    <name evidence="2" type="ORF">NMN56_032820</name>
</gene>
<reference evidence="2 3" key="1">
    <citation type="submission" date="2023-05" db="EMBL/GenBank/DDBJ databases">
        <title>Streptantibioticus silvisoli sp. nov., acidotolerant actinomycetes 1 from pine litter.</title>
        <authorList>
            <person name="Swiecimska M."/>
            <person name="Golinska P."/>
            <person name="Sangal V."/>
            <person name="Wachnowicz B."/>
            <person name="Goodfellow M."/>
        </authorList>
    </citation>
    <scope>NUCLEOTIDE SEQUENCE [LARGE SCALE GENOMIC DNA]</scope>
    <source>
        <strain evidence="2 3">DSM 42109</strain>
    </source>
</reference>
<proteinExistence type="predicted"/>
<dbReference type="RefSeq" id="WP_274040800.1">
    <property type="nucleotide sequence ID" value="NZ_JANCPR020000044.1"/>
</dbReference>
<keyword evidence="3" id="KW-1185">Reference proteome</keyword>
<feature type="compositionally biased region" description="Basic residues" evidence="1">
    <location>
        <begin position="1"/>
        <end position="11"/>
    </location>
</feature>
<comment type="caution">
    <text evidence="2">The sequence shown here is derived from an EMBL/GenBank/DDBJ whole genome shotgun (WGS) entry which is preliminary data.</text>
</comment>
<organism evidence="2 3">
    <name type="scientific">Streptomyces iconiensis</name>
    <dbReference type="NCBI Taxonomy" id="1384038"/>
    <lineage>
        <taxon>Bacteria</taxon>
        <taxon>Bacillati</taxon>
        <taxon>Actinomycetota</taxon>
        <taxon>Actinomycetes</taxon>
        <taxon>Kitasatosporales</taxon>
        <taxon>Streptomycetaceae</taxon>
        <taxon>Streptomyces</taxon>
    </lineage>
</organism>